<dbReference type="KEGG" id="soe:110790294"/>
<protein>
    <recommendedName>
        <fullName evidence="4">G-protein coupled receptors family 1 profile domain-containing protein</fullName>
    </recommendedName>
</protein>
<reference evidence="2" key="1">
    <citation type="journal article" date="2021" name="Nat. Commun.">
        <title>Genomic analyses provide insights into spinach domestication and the genetic basis of agronomic traits.</title>
        <authorList>
            <person name="Cai X."/>
            <person name="Sun X."/>
            <person name="Xu C."/>
            <person name="Sun H."/>
            <person name="Wang X."/>
            <person name="Ge C."/>
            <person name="Zhang Z."/>
            <person name="Wang Q."/>
            <person name="Fei Z."/>
            <person name="Jiao C."/>
            <person name="Wang Q."/>
        </authorList>
    </citation>
    <scope>NUCLEOTIDE SEQUENCE [LARGE SCALE GENOMIC DNA]</scope>
    <source>
        <strain evidence="2">cv. Varoflay</strain>
    </source>
</reference>
<evidence type="ECO:0008006" key="4">
    <source>
        <dbReference type="Google" id="ProtNLM"/>
    </source>
</evidence>
<name>A0A9R0IK00_SPIOL</name>
<reference evidence="3" key="2">
    <citation type="submission" date="2025-08" db="UniProtKB">
        <authorList>
            <consortium name="RefSeq"/>
        </authorList>
    </citation>
    <scope>IDENTIFICATION</scope>
    <source>
        <tissue evidence="3">Leaf</tissue>
    </source>
</reference>
<evidence type="ECO:0000313" key="3">
    <source>
        <dbReference type="RefSeq" id="XP_021850769.1"/>
    </source>
</evidence>
<dbReference type="GO" id="GO:0016020">
    <property type="term" value="C:membrane"/>
    <property type="evidence" value="ECO:0000318"/>
    <property type="project" value="GO_Central"/>
</dbReference>
<keyword evidence="1" id="KW-1133">Transmembrane helix</keyword>
<feature type="transmembrane region" description="Helical" evidence="1">
    <location>
        <begin position="79"/>
        <end position="101"/>
    </location>
</feature>
<dbReference type="PANTHER" id="PTHR33133">
    <property type="entry name" value="OS08G0107100 PROTEIN-RELATED"/>
    <property type="match status" value="1"/>
</dbReference>
<organism evidence="2 3">
    <name type="scientific">Spinacia oleracea</name>
    <name type="common">Spinach</name>
    <dbReference type="NCBI Taxonomy" id="3562"/>
    <lineage>
        <taxon>Eukaryota</taxon>
        <taxon>Viridiplantae</taxon>
        <taxon>Streptophyta</taxon>
        <taxon>Embryophyta</taxon>
        <taxon>Tracheophyta</taxon>
        <taxon>Spermatophyta</taxon>
        <taxon>Magnoliopsida</taxon>
        <taxon>eudicotyledons</taxon>
        <taxon>Gunneridae</taxon>
        <taxon>Pentapetalae</taxon>
        <taxon>Caryophyllales</taxon>
        <taxon>Chenopodiaceae</taxon>
        <taxon>Chenopodioideae</taxon>
        <taxon>Anserineae</taxon>
        <taxon>Spinacia</taxon>
    </lineage>
</organism>
<dbReference type="Proteomes" id="UP000813463">
    <property type="component" value="Chromosome 3"/>
</dbReference>
<feature type="transmembrane region" description="Helical" evidence="1">
    <location>
        <begin position="40"/>
        <end position="59"/>
    </location>
</feature>
<sequence>MAGISYMNMIWQLANVVSVLEKSRGFKALKRSKELIKGKMGTSFAMVLVILLCTIPNAVLVQKLAGFGTIESVCLEIFIAFWGTLITLYALVVQTVFYFVCKSYHRENIDKSSLADHLDEYPEEYVPLKTRPYM</sequence>
<keyword evidence="1" id="KW-0812">Transmembrane</keyword>
<dbReference type="RefSeq" id="XP_021850769.1">
    <property type="nucleotide sequence ID" value="XM_021995077.1"/>
</dbReference>
<evidence type="ECO:0000256" key="1">
    <source>
        <dbReference type="SAM" id="Phobius"/>
    </source>
</evidence>
<accession>A0A9R0IK00</accession>
<dbReference type="GeneID" id="110790294"/>
<dbReference type="AlphaFoldDB" id="A0A9R0IK00"/>
<dbReference type="PANTHER" id="PTHR33133:SF5">
    <property type="entry name" value="OS08G0107100 PROTEIN"/>
    <property type="match status" value="1"/>
</dbReference>
<keyword evidence="1" id="KW-0472">Membrane</keyword>
<dbReference type="OrthoDB" id="1908649at2759"/>
<proteinExistence type="predicted"/>
<evidence type="ECO:0000313" key="2">
    <source>
        <dbReference type="Proteomes" id="UP000813463"/>
    </source>
</evidence>
<keyword evidence="2" id="KW-1185">Reference proteome</keyword>
<gene>
    <name evidence="3" type="primary">LOC110790294</name>
</gene>